<evidence type="ECO:0000313" key="2">
    <source>
        <dbReference type="Proteomes" id="UP000766570"/>
    </source>
</evidence>
<keyword evidence="2" id="KW-1185">Reference proteome</keyword>
<proteinExistence type="predicted"/>
<gene>
    <name evidence="1" type="ORF">JOF46_002681</name>
</gene>
<comment type="caution">
    <text evidence="1">The sequence shown here is derived from an EMBL/GenBank/DDBJ whole genome shotgun (WGS) entry which is preliminary data.</text>
</comment>
<reference evidence="1 2" key="1">
    <citation type="submission" date="2021-03" db="EMBL/GenBank/DDBJ databases">
        <title>Sequencing the genomes of 1000 actinobacteria strains.</title>
        <authorList>
            <person name="Klenk H.-P."/>
        </authorList>
    </citation>
    <scope>NUCLEOTIDE SEQUENCE [LARGE SCALE GENOMIC DNA]</scope>
    <source>
        <strain evidence="1 2">DSM 15454</strain>
    </source>
</reference>
<dbReference type="RefSeq" id="WP_209907864.1">
    <property type="nucleotide sequence ID" value="NZ_BAAAMI010000017.1"/>
</dbReference>
<name>A0ABS4WGR9_9MICC</name>
<evidence type="ECO:0000313" key="1">
    <source>
        <dbReference type="EMBL" id="MBP2374769.1"/>
    </source>
</evidence>
<dbReference type="EMBL" id="JAGIOE010000001">
    <property type="protein sequence ID" value="MBP2374769.1"/>
    <property type="molecule type" value="Genomic_DNA"/>
</dbReference>
<organism evidence="1 2">
    <name type="scientific">Paeniglutamicibacter psychrophenolicus</name>
    <dbReference type="NCBI Taxonomy" id="257454"/>
    <lineage>
        <taxon>Bacteria</taxon>
        <taxon>Bacillati</taxon>
        <taxon>Actinomycetota</taxon>
        <taxon>Actinomycetes</taxon>
        <taxon>Micrococcales</taxon>
        <taxon>Micrococcaceae</taxon>
        <taxon>Paeniglutamicibacter</taxon>
    </lineage>
</organism>
<sequence>MKINVRPSTGTLWKLLIAWVASIGLIMTLGVGAARAATDIGVGTPHPATNVAVDAGWQEFITLGIGIGSEKGPYNFTSTSLVKITVTDAFCHGDQFGVYDNNVLLGDTSEVAPDVVCVFKLYIPAVARADAAILDPGYSQGTFFVAPGEHSLDFVNRVLWNETAAGTGAYFRLDSVQLTKSDCLDGGWQDFGSVFKNQGSCVSLAQQPVAGS</sequence>
<accession>A0ABS4WGR9</accession>
<dbReference type="Proteomes" id="UP000766570">
    <property type="component" value="Unassembled WGS sequence"/>
</dbReference>
<protein>
    <submittedName>
        <fullName evidence="1">Uncharacterized protein</fullName>
    </submittedName>
</protein>